<proteinExistence type="predicted"/>
<dbReference type="Gene3D" id="2.60.120.10">
    <property type="entry name" value="Jelly Rolls"/>
    <property type="match status" value="1"/>
</dbReference>
<dbReference type="Proteomes" id="UP000275480">
    <property type="component" value="Unassembled WGS sequence"/>
</dbReference>
<dbReference type="AlphaFoldDB" id="A0AB74C7R8"/>
<dbReference type="InterPro" id="IPR011051">
    <property type="entry name" value="RmlC_Cupin_sf"/>
</dbReference>
<organism evidence="1 2">
    <name type="scientific">Aspergillus flavus</name>
    <dbReference type="NCBI Taxonomy" id="5059"/>
    <lineage>
        <taxon>Eukaryota</taxon>
        <taxon>Fungi</taxon>
        <taxon>Dikarya</taxon>
        <taxon>Ascomycota</taxon>
        <taxon>Pezizomycotina</taxon>
        <taxon>Eurotiomycetes</taxon>
        <taxon>Eurotiomycetidae</taxon>
        <taxon>Eurotiales</taxon>
        <taxon>Aspergillaceae</taxon>
        <taxon>Aspergillus</taxon>
        <taxon>Aspergillus subgen. Circumdati</taxon>
    </lineage>
</organism>
<dbReference type="SUPFAM" id="SSF51182">
    <property type="entry name" value="RmlC-like cupins"/>
    <property type="match status" value="1"/>
</dbReference>
<accession>A0AB74C7R8</accession>
<evidence type="ECO:0000313" key="1">
    <source>
        <dbReference type="EMBL" id="RMZ42699.1"/>
    </source>
</evidence>
<gene>
    <name evidence="1" type="ORF">CA14_003031</name>
</gene>
<comment type="caution">
    <text evidence="1">The sequence shown here is derived from an EMBL/GenBank/DDBJ whole genome shotgun (WGS) entry which is preliminary data.</text>
</comment>
<dbReference type="EMBL" id="QQZZ01000104">
    <property type="protein sequence ID" value="RMZ42699.1"/>
    <property type="molecule type" value="Genomic_DNA"/>
</dbReference>
<reference evidence="1 2" key="1">
    <citation type="submission" date="2018-07" db="EMBL/GenBank/DDBJ databases">
        <title>Identification of spontaneous genetic mutation associated with occurrence of a yellow conidial color mutant of Aspergillus flavus.</title>
        <authorList>
            <person name="Chang P.-K."/>
            <person name="Mack B.M."/>
            <person name="Scharfenstein L."/>
            <person name="Gilbert M.K."/>
        </authorList>
    </citation>
    <scope>NUCLEOTIDE SEQUENCE [LARGE SCALE GENOMIC DNA]</scope>
    <source>
        <strain evidence="1 2">CA14</strain>
    </source>
</reference>
<protein>
    <submittedName>
        <fullName evidence="1">Uncharacterized protein</fullName>
    </submittedName>
</protein>
<dbReference type="InterPro" id="IPR014710">
    <property type="entry name" value="RmlC-like_jellyroll"/>
</dbReference>
<name>A0AB74C7R8_ASPFL</name>
<sequence>MEKGDQSTLAYRDPKLPNVAEDLVVSNVLDLDCDERLWAEEGGYAHEPTGDIHTLEVPDGVKEMVTLFHVTGACIYVDPDGVALGIVDVFSKLQAASKHYEEVGLGADFADQFVR</sequence>
<evidence type="ECO:0000313" key="2">
    <source>
        <dbReference type="Proteomes" id="UP000275480"/>
    </source>
</evidence>